<reference evidence="4" key="4">
    <citation type="journal article" date="2022" name="Microb. Genom.">
        <title>A global pangenome for the wheat fungal pathogen Pyrenophora tritici-repentis and prediction of effector protein structural homology.</title>
        <authorList>
            <person name="Moolhuijzen P.M."/>
            <person name="See P.T."/>
            <person name="Shi G."/>
            <person name="Powell H.R."/>
            <person name="Cockram J."/>
            <person name="Jorgensen L.N."/>
            <person name="Benslimane H."/>
            <person name="Strelkov S.E."/>
            <person name="Turner J."/>
            <person name="Liu Z."/>
            <person name="Moffat C.S."/>
        </authorList>
    </citation>
    <scope>NUCLEOTIDE SEQUENCE [LARGE SCALE GENOMIC DNA]</scope>
</reference>
<evidence type="ECO:0000313" key="4">
    <source>
        <dbReference type="Proteomes" id="UP000249757"/>
    </source>
</evidence>
<dbReference type="Proteomes" id="UP000249757">
    <property type="component" value="Unassembled WGS sequence"/>
</dbReference>
<accession>A0A2W1H6D7</accession>
<keyword evidence="4" id="KW-1185">Reference proteome</keyword>
<organism evidence="1 3">
    <name type="scientific">Pyrenophora tritici-repentis</name>
    <dbReference type="NCBI Taxonomy" id="45151"/>
    <lineage>
        <taxon>Eukaryota</taxon>
        <taxon>Fungi</taxon>
        <taxon>Dikarya</taxon>
        <taxon>Ascomycota</taxon>
        <taxon>Pezizomycotina</taxon>
        <taxon>Dothideomycetes</taxon>
        <taxon>Pleosporomycetidae</taxon>
        <taxon>Pleosporales</taxon>
        <taxon>Pleosporineae</taxon>
        <taxon>Pleosporaceae</taxon>
        <taxon>Pyrenophora</taxon>
    </lineage>
</organism>
<reference evidence="2" key="3">
    <citation type="journal article" date="2022" name="bioRxiv">
        <title>A global pangenome for the wheat fungal pathogen Pyrenophora tritici-repentis and prediction of effector protein structural homology.</title>
        <authorList>
            <person name="Moolhuijzen P."/>
            <person name="See P.T."/>
            <person name="Shi G."/>
            <person name="Powell H.R."/>
            <person name="Cockram J."/>
            <person name="Jorgensen L.N."/>
            <person name="Benslimane H."/>
            <person name="Strelkov S.E."/>
            <person name="Turner J."/>
            <person name="Liu Z."/>
            <person name="Moffat C.S."/>
        </authorList>
    </citation>
    <scope>NUCLEOTIDE SEQUENCE</scope>
    <source>
        <strain evidence="2">86-124</strain>
    </source>
</reference>
<dbReference type="EMBL" id="NRDI02000003">
    <property type="protein sequence ID" value="KAI1517582.1"/>
    <property type="molecule type" value="Genomic_DNA"/>
</dbReference>
<reference evidence="1" key="1">
    <citation type="journal article" date="2018" name="BMC Genomics">
        <title>Comparative genomics of the wheat fungal pathogen Pyrenophora tritici-repentis reveals chromosomal variations and genome plasticity.</title>
        <authorList>
            <person name="Moolhuijzen P."/>
            <person name="See P.T."/>
            <person name="Hane J.K."/>
            <person name="Shi G."/>
            <person name="Liu Z."/>
            <person name="Oliver R.P."/>
            <person name="Moffat C.S."/>
        </authorList>
    </citation>
    <scope>NUCLEOTIDE SEQUENCE [LARGE SCALE GENOMIC DNA]</scope>
    <source>
        <strain evidence="1">M4</strain>
    </source>
</reference>
<protein>
    <submittedName>
        <fullName evidence="1">Uncharacterized protein</fullName>
    </submittedName>
</protein>
<dbReference type="GO" id="GO:0016491">
    <property type="term" value="F:oxidoreductase activity"/>
    <property type="evidence" value="ECO:0007669"/>
    <property type="project" value="InterPro"/>
</dbReference>
<evidence type="ECO:0000313" key="3">
    <source>
        <dbReference type="Proteomes" id="UP000245464"/>
    </source>
</evidence>
<dbReference type="InterPro" id="IPR046366">
    <property type="entry name" value="MPAB"/>
</dbReference>
<sequence>MVTPNAPGLATIQLTLIFSVLFKTYGIPSISSLLVATGQLSSPNSASKRAADTGVVITEVVLNTPSSERTVGGIALMNYLHGWYRKAEKISNEDMLYTLSLFALETIR</sequence>
<dbReference type="Proteomes" id="UP000245464">
    <property type="component" value="Chromosome 1"/>
</dbReference>
<reference evidence="2" key="2">
    <citation type="submission" date="2021-05" db="EMBL/GenBank/DDBJ databases">
        <authorList>
            <person name="Moolhuijzen P.M."/>
            <person name="Moffat C.S."/>
        </authorList>
    </citation>
    <scope>NUCLEOTIDE SEQUENCE</scope>
    <source>
        <strain evidence="2">86-124</strain>
    </source>
</reference>
<dbReference type="EMBL" id="NQIK02000001">
    <property type="protein sequence ID" value="KAF7578747.1"/>
    <property type="molecule type" value="Genomic_DNA"/>
</dbReference>
<dbReference type="PANTHER" id="PTHR36124">
    <property type="match status" value="1"/>
</dbReference>
<gene>
    <name evidence="2" type="ORF">Ptr86124_002883</name>
    <name evidence="1" type="ORF">PtrM4_029870</name>
</gene>
<name>A0A2W1H6D7_9PLEO</name>
<evidence type="ECO:0000313" key="2">
    <source>
        <dbReference type="EMBL" id="KAI1517582.1"/>
    </source>
</evidence>
<dbReference type="OrthoDB" id="545169at2759"/>
<comment type="caution">
    <text evidence="1">The sequence shown here is derived from an EMBL/GenBank/DDBJ whole genome shotgun (WGS) entry which is preliminary data.</text>
</comment>
<proteinExistence type="predicted"/>
<dbReference type="AlphaFoldDB" id="A0A2W1H6D7"/>
<dbReference type="PANTHER" id="PTHR36124:SF1">
    <property type="entry name" value="ER-BOUND OXYGENASE MPAB_MPAB'_RUBBER OXYGENASE CATALYTIC DOMAIN-CONTAINING PROTEIN"/>
    <property type="match status" value="1"/>
</dbReference>
<evidence type="ECO:0000313" key="1">
    <source>
        <dbReference type="EMBL" id="KAF7578747.1"/>
    </source>
</evidence>